<evidence type="ECO:0000256" key="4">
    <source>
        <dbReference type="PROSITE-ProRule" id="PRU00192"/>
    </source>
</evidence>
<feature type="domain" description="Fibronectin type-III" evidence="8">
    <location>
        <begin position="1043"/>
        <end position="1130"/>
    </location>
</feature>
<dbReference type="SUPFAM" id="SSF49265">
    <property type="entry name" value="Fibronectin type III"/>
    <property type="match status" value="1"/>
</dbReference>
<dbReference type="PROSITE" id="PS50002">
    <property type="entry name" value="SH3"/>
    <property type="match status" value="3"/>
</dbReference>
<feature type="region of interest" description="Disordered" evidence="6">
    <location>
        <begin position="1316"/>
        <end position="1410"/>
    </location>
</feature>
<feature type="compositionally biased region" description="Low complexity" evidence="6">
    <location>
        <begin position="232"/>
        <end position="242"/>
    </location>
</feature>
<feature type="domain" description="SH3" evidence="7">
    <location>
        <begin position="804"/>
        <end position="872"/>
    </location>
</feature>
<dbReference type="Pfam" id="PF14604">
    <property type="entry name" value="SH3_9"/>
    <property type="match status" value="2"/>
</dbReference>
<evidence type="ECO:0000256" key="6">
    <source>
        <dbReference type="SAM" id="MobiDB-lite"/>
    </source>
</evidence>
<evidence type="ECO:0000259" key="7">
    <source>
        <dbReference type="PROSITE" id="PS50002"/>
    </source>
</evidence>
<dbReference type="SMART" id="SM00326">
    <property type="entry name" value="SH3"/>
    <property type="match status" value="3"/>
</dbReference>
<dbReference type="Gene3D" id="2.60.40.10">
    <property type="entry name" value="Immunoglobulins"/>
    <property type="match status" value="3"/>
</dbReference>
<gene>
    <name evidence="9" type="ORF">RUM44_012359</name>
</gene>
<accession>A0ABR1BFB5</accession>
<feature type="region of interest" description="Disordered" evidence="6">
    <location>
        <begin position="482"/>
        <end position="502"/>
    </location>
</feature>
<dbReference type="PANTHER" id="PTHR14234">
    <property type="entry name" value="RIM BINDING PROTEIN-RELATED"/>
    <property type="match status" value="1"/>
</dbReference>
<dbReference type="CDD" id="cd12013">
    <property type="entry name" value="SH3_RIM-BP_3"/>
    <property type="match status" value="1"/>
</dbReference>
<keyword evidence="3" id="KW-0677">Repeat</keyword>
<dbReference type="Pfam" id="PF00041">
    <property type="entry name" value="fn3"/>
    <property type="match status" value="1"/>
</dbReference>
<evidence type="ECO:0000259" key="8">
    <source>
        <dbReference type="PROSITE" id="PS50853"/>
    </source>
</evidence>
<dbReference type="InterPro" id="IPR001452">
    <property type="entry name" value="SH3_domain"/>
</dbReference>
<dbReference type="Pfam" id="PF25523">
    <property type="entry name" value="Ig_RIMBP2"/>
    <property type="match status" value="1"/>
</dbReference>
<dbReference type="InterPro" id="IPR035753">
    <property type="entry name" value="RIM-BP_SH3_2"/>
</dbReference>
<evidence type="ECO:0000256" key="1">
    <source>
        <dbReference type="ARBA" id="ARBA00010749"/>
    </source>
</evidence>
<dbReference type="InterPro" id="IPR035755">
    <property type="entry name" value="RIM-BP_SH3_3"/>
</dbReference>
<evidence type="ECO:0008006" key="11">
    <source>
        <dbReference type="Google" id="ProtNLM"/>
    </source>
</evidence>
<feature type="compositionally biased region" description="Polar residues" evidence="6">
    <location>
        <begin position="1663"/>
        <end position="1673"/>
    </location>
</feature>
<feature type="coiled-coil region" evidence="5">
    <location>
        <begin position="116"/>
        <end position="194"/>
    </location>
</feature>
<feature type="region of interest" description="Disordered" evidence="6">
    <location>
        <begin position="1249"/>
        <end position="1269"/>
    </location>
</feature>
<dbReference type="CDD" id="cd00063">
    <property type="entry name" value="FN3"/>
    <property type="match status" value="2"/>
</dbReference>
<reference evidence="9 10" key="1">
    <citation type="submission" date="2023-09" db="EMBL/GenBank/DDBJ databases">
        <title>Genomes of two closely related lineages of the louse Polyplax serrata with different host specificities.</title>
        <authorList>
            <person name="Martinu J."/>
            <person name="Tarabai H."/>
            <person name="Stefka J."/>
            <person name="Hypsa V."/>
        </authorList>
    </citation>
    <scope>NUCLEOTIDE SEQUENCE [LARGE SCALE GENOMIC DNA]</scope>
    <source>
        <strain evidence="9">98ZLc_SE</strain>
    </source>
</reference>
<dbReference type="InterPro" id="IPR036116">
    <property type="entry name" value="FN3_sf"/>
</dbReference>
<comment type="caution">
    <text evidence="9">The sequence shown here is derived from an EMBL/GenBank/DDBJ whole genome shotgun (WGS) entry which is preliminary data.</text>
</comment>
<name>A0ABR1BFB5_POLSC</name>
<dbReference type="PROSITE" id="PS50853">
    <property type="entry name" value="FN3"/>
    <property type="match status" value="2"/>
</dbReference>
<dbReference type="InterPro" id="IPR036028">
    <property type="entry name" value="SH3-like_dom_sf"/>
</dbReference>
<keyword evidence="5" id="KW-0175">Coiled coil</keyword>
<dbReference type="PANTHER" id="PTHR14234:SF19">
    <property type="entry name" value="RIM-BINDING PROTEIN, ISOFORM F"/>
    <property type="match status" value="1"/>
</dbReference>
<comment type="similarity">
    <text evidence="1">Belongs to the RIMBP family.</text>
</comment>
<dbReference type="Gene3D" id="2.30.30.40">
    <property type="entry name" value="SH3 Domains"/>
    <property type="match status" value="3"/>
</dbReference>
<feature type="compositionally biased region" description="Basic and acidic residues" evidence="6">
    <location>
        <begin position="1338"/>
        <end position="1347"/>
    </location>
</feature>
<dbReference type="SUPFAM" id="SSF50044">
    <property type="entry name" value="SH3-domain"/>
    <property type="match status" value="3"/>
</dbReference>
<protein>
    <recommendedName>
        <fullName evidence="11">RIMS-binding protein 2</fullName>
    </recommendedName>
</protein>
<dbReference type="Proteomes" id="UP001359485">
    <property type="component" value="Unassembled WGS sequence"/>
</dbReference>
<dbReference type="InterPro" id="IPR013783">
    <property type="entry name" value="Ig-like_fold"/>
</dbReference>
<keyword evidence="2 4" id="KW-0728">SH3 domain</keyword>
<dbReference type="EMBL" id="JAWJWF010000001">
    <property type="protein sequence ID" value="KAK6640662.1"/>
    <property type="molecule type" value="Genomic_DNA"/>
</dbReference>
<feature type="compositionally biased region" description="Basic and acidic residues" evidence="6">
    <location>
        <begin position="586"/>
        <end position="595"/>
    </location>
</feature>
<dbReference type="CDD" id="cd12012">
    <property type="entry name" value="SH3_RIM-BP_2"/>
    <property type="match status" value="1"/>
</dbReference>
<feature type="compositionally biased region" description="Polar residues" evidence="6">
    <location>
        <begin position="572"/>
        <end position="581"/>
    </location>
</feature>
<dbReference type="SMART" id="SM00060">
    <property type="entry name" value="FN3"/>
    <property type="match status" value="3"/>
</dbReference>
<feature type="region of interest" description="Disordered" evidence="6">
    <location>
        <begin position="570"/>
        <end position="607"/>
    </location>
</feature>
<dbReference type="InterPro" id="IPR040325">
    <property type="entry name" value="RIMBP1/2/3"/>
</dbReference>
<sequence>MQTANCCCRSQFNRRIELQQTNLIKKPKGETGDFKREGVSPNRQIFTRIAVHIGRTEPFKIVTLEDHLVRVLEQNQELVNLNTDLQKQVNHLKHVTVSNEVRERIGGLGFGPTDSLDSILKQMRDASEKRKELEQLRTETIKKLREKQLSVKNETNFAEKAKSMEQIEALQSKIRELEKKTELQNVRHEELMIEMAAIKKTQSMKLVANPTTGQIQWKPAGRSLSHQEVQTSPDSNPSSPDLDNQKLDCMNTFNKLGPYTFDSFYSALQPIYPTGYRTNAYSQRVPIVPSYPSRIPVAPFINNQSQQGAYWHRSSLTRHRSLSDFTEHENSYHNPWLEFATPQQNLPIWNENFPPTRLEMTVVPCHQSGSSTSQSYCRVPHTTTTTTTTTATTQSSLARSLSQQNLPAKFSSYAFDSQLRSLCMGIEKRFNNNNNSSNGYLWLPKNSNSNEYLRNDLEGIGLSRGLDLSKLNANSDSNLTDVLWPKTPSSSSESAGTSELVRSLKKNVKKSVNQISGNPKNLEKWPKSLETLPKTPTDIRSKSVMSLDNNMLSNYPVFPCDPTGPTPELNRSAATGTSTTHGFGHKPADRSERPQIGHATQRQLPADSAEIDRIMAKIEQDNRVLAELDKTRATVGRLEGILSRGRNRLLPKAGNRAVHWNLSGIRPKDSNLSKRCIPIGGTDLTRQPGLTSLGVTGVSNLSANYLPATGSTIPIGFTGNISNIGNSYLMPGASQANVLPLRNYCPNVKRVMPLIPGAQFEIEGTMAGLTQAEQAQLQQMVQQQPATDNSGLPIPDMLDIPGKGRCYVYIARYTYDPFQQSLNENPEAELSINAGDYLLVWGNIDEDGFCDGELLDGRRGLVPSNFIQKLVGDDLLEFHQSVVLNLRDVDDCNSTTIPQDLDMASQNQEYIGEGGYRRADGTTYLDLEAEMLLDDEDSNQFMYNEPPVPAPKQLTLERQLNKSVLIGWNHPDSPSPAPIDSYHVYVDGVLKTTIKASERTRALVEGVDSNRPHRISVRSVTQNRRTSRDAACTMVIGKDIPLGPTCVKASNITSTSAVISWLPSNSNHQHVVCVNNVQVRTVKPGVYRHTITGLAPNTVYRVTVRAKNIRAPHFDEKSQKQLERFSCHMDFRTLSKGKGQPESPCDIQVEPGPQDGTLLVTWVPVISNLAVNSSTPITGYAVYADGKKVTDVDSPTGDHALIDINKLIGLNPKQVTVRTKSRDAQSLDSQPAPIPQHMLRGKIYSKDGEKQRYGSSVPPHMRQGHQRTRIDQHGQVVIEPEENLSDKEIYPHMKIPAIEITKDSASEAFSEDDFIDGRRIPRGTHMGPDQRVQPMRGQDPRRMDRGRGGPMYAPQQERDMYYVENQRGRGRPMGQRGGPSPRGGPPGQQRTGPGPGPGQGPGPSHQMTGPDRKIRYFIALFDYDPTTMSPNPDACEEELPFNEGDSIKVFGEKDSDGFFWGECRGRKGFVPHNMVVEVQDPKAAEGMRGNRDRWGDIYANMPMRKMVALYDYDPQELSPNVDAEVELSFHTGDIIYVYGEMDDDGFYMGELDGIRGLVPSNFLTDAPDDYGEGGTSVQRGGHRGGRGHGPGARGPPPPPRNDLPHNRRKDACPPPHDSRTCRDGMGMGRGLGPGPFDPRADPRRGGRPRGGHQPSHPNIDGKVQNQPNLYSGT</sequence>
<keyword evidence="10" id="KW-1185">Reference proteome</keyword>
<feature type="domain" description="Fibronectin type-III" evidence="8">
    <location>
        <begin position="950"/>
        <end position="1040"/>
    </location>
</feature>
<evidence type="ECO:0000256" key="2">
    <source>
        <dbReference type="ARBA" id="ARBA00022443"/>
    </source>
</evidence>
<evidence type="ECO:0000256" key="5">
    <source>
        <dbReference type="SAM" id="Coils"/>
    </source>
</evidence>
<feature type="domain" description="SH3" evidence="7">
    <location>
        <begin position="1501"/>
        <end position="1568"/>
    </location>
</feature>
<proteinExistence type="inferred from homology"/>
<dbReference type="CDD" id="cd12014">
    <property type="entry name" value="SH3_RIM-BP_1"/>
    <property type="match status" value="1"/>
</dbReference>
<dbReference type="InterPro" id="IPR003961">
    <property type="entry name" value="FN3_dom"/>
</dbReference>
<dbReference type="InterPro" id="IPR057884">
    <property type="entry name" value="FN3_RIM-BP1/2/3"/>
</dbReference>
<evidence type="ECO:0000313" key="9">
    <source>
        <dbReference type="EMBL" id="KAK6640662.1"/>
    </source>
</evidence>
<organism evidence="9 10">
    <name type="scientific">Polyplax serrata</name>
    <name type="common">Common mouse louse</name>
    <dbReference type="NCBI Taxonomy" id="468196"/>
    <lineage>
        <taxon>Eukaryota</taxon>
        <taxon>Metazoa</taxon>
        <taxon>Ecdysozoa</taxon>
        <taxon>Arthropoda</taxon>
        <taxon>Hexapoda</taxon>
        <taxon>Insecta</taxon>
        <taxon>Pterygota</taxon>
        <taxon>Neoptera</taxon>
        <taxon>Paraneoptera</taxon>
        <taxon>Psocodea</taxon>
        <taxon>Troctomorpha</taxon>
        <taxon>Phthiraptera</taxon>
        <taxon>Anoplura</taxon>
        <taxon>Polyplacidae</taxon>
        <taxon>Polyplax</taxon>
    </lineage>
</organism>
<dbReference type="Pfam" id="PF07653">
    <property type="entry name" value="SH3_2"/>
    <property type="match status" value="1"/>
</dbReference>
<feature type="region of interest" description="Disordered" evidence="6">
    <location>
        <begin position="216"/>
        <end position="243"/>
    </location>
</feature>
<evidence type="ECO:0000256" key="3">
    <source>
        <dbReference type="ARBA" id="ARBA00022737"/>
    </source>
</evidence>
<feature type="region of interest" description="Disordered" evidence="6">
    <location>
        <begin position="1565"/>
        <end position="1673"/>
    </location>
</feature>
<feature type="domain" description="SH3" evidence="7">
    <location>
        <begin position="1412"/>
        <end position="1480"/>
    </location>
</feature>
<evidence type="ECO:0000313" key="10">
    <source>
        <dbReference type="Proteomes" id="UP001359485"/>
    </source>
</evidence>
<feature type="compositionally biased region" description="Basic and acidic residues" evidence="6">
    <location>
        <begin position="1602"/>
        <end position="1622"/>
    </location>
</feature>